<proteinExistence type="predicted"/>
<dbReference type="AlphaFoldDB" id="F2PR44"/>
<evidence type="ECO:0000256" key="1">
    <source>
        <dbReference type="SAM" id="MobiDB-lite"/>
    </source>
</evidence>
<dbReference type="VEuPathDB" id="FungiDB:TEQG_03565"/>
<evidence type="ECO:0000313" key="3">
    <source>
        <dbReference type="Proteomes" id="UP000009169"/>
    </source>
</evidence>
<gene>
    <name evidence="2" type="ORF">TEQG_03565</name>
</gene>
<dbReference type="EMBL" id="DS995733">
    <property type="protein sequence ID" value="EGE04362.1"/>
    <property type="molecule type" value="Genomic_DNA"/>
</dbReference>
<name>F2PR44_TRIEC</name>
<dbReference type="Proteomes" id="UP000009169">
    <property type="component" value="Unassembled WGS sequence"/>
</dbReference>
<feature type="compositionally biased region" description="Basic and acidic residues" evidence="1">
    <location>
        <begin position="105"/>
        <end position="116"/>
    </location>
</feature>
<dbReference type="HOGENOM" id="CLU_2098558_0_0_1"/>
<feature type="region of interest" description="Disordered" evidence="1">
    <location>
        <begin position="97"/>
        <end position="116"/>
    </location>
</feature>
<organism evidence="2 3">
    <name type="scientific">Trichophyton equinum (strain ATCC MYA-4606 / CBS 127.97)</name>
    <name type="common">Horse ringworm fungus</name>
    <dbReference type="NCBI Taxonomy" id="559882"/>
    <lineage>
        <taxon>Eukaryota</taxon>
        <taxon>Fungi</taxon>
        <taxon>Dikarya</taxon>
        <taxon>Ascomycota</taxon>
        <taxon>Pezizomycotina</taxon>
        <taxon>Eurotiomycetes</taxon>
        <taxon>Eurotiomycetidae</taxon>
        <taxon>Onygenales</taxon>
        <taxon>Arthrodermataceae</taxon>
        <taxon>Trichophyton</taxon>
    </lineage>
</organism>
<evidence type="ECO:0000313" key="2">
    <source>
        <dbReference type="EMBL" id="EGE04362.1"/>
    </source>
</evidence>
<reference evidence="3" key="1">
    <citation type="journal article" date="2012" name="MBio">
        <title>Comparative genome analysis of Trichophyton rubrum and related dermatophytes reveals candidate genes involved in infection.</title>
        <authorList>
            <person name="Martinez D.A."/>
            <person name="Oliver B.G."/>
            <person name="Graeser Y."/>
            <person name="Goldberg J.M."/>
            <person name="Li W."/>
            <person name="Martinez-Rossi N.M."/>
            <person name="Monod M."/>
            <person name="Shelest E."/>
            <person name="Barton R.C."/>
            <person name="Birch E."/>
            <person name="Brakhage A.A."/>
            <person name="Chen Z."/>
            <person name="Gurr S.J."/>
            <person name="Heiman D."/>
            <person name="Heitman J."/>
            <person name="Kosti I."/>
            <person name="Rossi A."/>
            <person name="Saif S."/>
            <person name="Samalova M."/>
            <person name="Saunders C.W."/>
            <person name="Shea T."/>
            <person name="Summerbell R.C."/>
            <person name="Xu J."/>
            <person name="Young S."/>
            <person name="Zeng Q."/>
            <person name="Birren B.W."/>
            <person name="Cuomo C.A."/>
            <person name="White T.C."/>
        </authorList>
    </citation>
    <scope>NUCLEOTIDE SEQUENCE [LARGE SCALE GENOMIC DNA]</scope>
    <source>
        <strain evidence="3">ATCC MYA-4606 / CBS 127.97</strain>
    </source>
</reference>
<accession>F2PR44</accession>
<protein>
    <submittedName>
        <fullName evidence="2">Uncharacterized protein</fullName>
    </submittedName>
</protein>
<keyword evidence="3" id="KW-1185">Reference proteome</keyword>
<sequence length="116" mass="12755">MLGIPEGKNNRWDQLPMPNETAKTFHGIHGTHAMAAGRSCATRTLSPIQHAVIHIVQSMLQRKQAVSKETTHQGSFAVHAVTASRWRLLMRGSPCCVTPEEAEEEAGRGQRGERMG</sequence>